<keyword evidence="4" id="KW-1185">Reference proteome</keyword>
<keyword evidence="2" id="KW-0648">Protein biosynthesis</keyword>
<dbReference type="NCBIfam" id="NF001159">
    <property type="entry name" value="PRK00150.1-3"/>
    <property type="match status" value="1"/>
</dbReference>
<name>A0ABW1J9E1_9ACTN</name>
<dbReference type="Pfam" id="PF01327">
    <property type="entry name" value="Pep_deformylase"/>
    <property type="match status" value="1"/>
</dbReference>
<evidence type="ECO:0000256" key="1">
    <source>
        <dbReference type="ARBA" id="ARBA00010759"/>
    </source>
</evidence>
<comment type="similarity">
    <text evidence="1 2">Belongs to the polypeptide deformylase family.</text>
</comment>
<organism evidence="3 4">
    <name type="scientific">Angustibacter luteus</name>
    <dbReference type="NCBI Taxonomy" id="658456"/>
    <lineage>
        <taxon>Bacteria</taxon>
        <taxon>Bacillati</taxon>
        <taxon>Actinomycetota</taxon>
        <taxon>Actinomycetes</taxon>
        <taxon>Kineosporiales</taxon>
        <taxon>Kineosporiaceae</taxon>
    </lineage>
</organism>
<dbReference type="InterPro" id="IPR036821">
    <property type="entry name" value="Peptide_deformylase_sf"/>
</dbReference>
<proteinExistence type="inferred from homology"/>
<dbReference type="RefSeq" id="WP_345716739.1">
    <property type="nucleotide sequence ID" value="NZ_BAABFP010000005.1"/>
</dbReference>
<dbReference type="EMBL" id="JBHSRD010000002">
    <property type="protein sequence ID" value="MFC6005866.1"/>
    <property type="molecule type" value="Genomic_DNA"/>
</dbReference>
<dbReference type="PANTHER" id="PTHR10458">
    <property type="entry name" value="PEPTIDE DEFORMYLASE"/>
    <property type="match status" value="1"/>
</dbReference>
<reference evidence="4" key="1">
    <citation type="journal article" date="2019" name="Int. J. Syst. Evol. Microbiol.">
        <title>The Global Catalogue of Microorganisms (GCM) 10K type strain sequencing project: providing services to taxonomists for standard genome sequencing and annotation.</title>
        <authorList>
            <consortium name="The Broad Institute Genomics Platform"/>
            <consortium name="The Broad Institute Genome Sequencing Center for Infectious Disease"/>
            <person name="Wu L."/>
            <person name="Ma J."/>
        </authorList>
    </citation>
    <scope>NUCLEOTIDE SEQUENCE [LARGE SCALE GENOMIC DNA]</scope>
    <source>
        <strain evidence="4">KACC 14249</strain>
    </source>
</reference>
<dbReference type="Proteomes" id="UP001596189">
    <property type="component" value="Unassembled WGS sequence"/>
</dbReference>
<dbReference type="NCBIfam" id="TIGR00079">
    <property type="entry name" value="pept_deformyl"/>
    <property type="match status" value="1"/>
</dbReference>
<feature type="binding site" evidence="2">
    <location>
        <position position="130"/>
    </location>
    <ligand>
        <name>Fe cation</name>
        <dbReference type="ChEBI" id="CHEBI:24875"/>
    </ligand>
</feature>
<sequence length="181" mass="19854">MSIQDIRLFGDPVLRTPALEVIDFDKELRQLVKDLTDTMCDAPGVGLAAPQIGVGLRVFTYWVDDELGHLVNPSLDLSSEQQDGDEGCLSLPGLAFDTPRALRVVAKGQNMHGEPVVIEGSELLARCIQHETDHLDGILFIDRLDREQRKMAMKAIRDADWAGLSAPVLKVSPHATFGKAL</sequence>
<evidence type="ECO:0000313" key="4">
    <source>
        <dbReference type="Proteomes" id="UP001596189"/>
    </source>
</evidence>
<dbReference type="PRINTS" id="PR01576">
    <property type="entry name" value="PDEFORMYLASE"/>
</dbReference>
<feature type="active site" evidence="2">
    <location>
        <position position="131"/>
    </location>
</feature>
<dbReference type="PANTHER" id="PTHR10458:SF22">
    <property type="entry name" value="PEPTIDE DEFORMYLASE"/>
    <property type="match status" value="1"/>
</dbReference>
<accession>A0ABW1J9E1</accession>
<gene>
    <name evidence="2 3" type="primary">def</name>
    <name evidence="3" type="ORF">ACFQDO_01880</name>
</gene>
<comment type="catalytic activity">
    <reaction evidence="2">
        <text>N-terminal N-formyl-L-methionyl-[peptide] + H2O = N-terminal L-methionyl-[peptide] + formate</text>
        <dbReference type="Rhea" id="RHEA:24420"/>
        <dbReference type="Rhea" id="RHEA-COMP:10639"/>
        <dbReference type="Rhea" id="RHEA-COMP:10640"/>
        <dbReference type="ChEBI" id="CHEBI:15377"/>
        <dbReference type="ChEBI" id="CHEBI:15740"/>
        <dbReference type="ChEBI" id="CHEBI:49298"/>
        <dbReference type="ChEBI" id="CHEBI:64731"/>
        <dbReference type="EC" id="3.5.1.88"/>
    </reaction>
</comment>
<keyword evidence="2" id="KW-0479">Metal-binding</keyword>
<comment type="function">
    <text evidence="2">Removes the formyl group from the N-terminal Met of newly synthesized proteins. Requires at least a dipeptide for an efficient rate of reaction. N-terminal L-methionine is a prerequisite for activity but the enzyme has broad specificity at other positions.</text>
</comment>
<dbReference type="Gene3D" id="3.90.45.10">
    <property type="entry name" value="Peptide deformylase"/>
    <property type="match status" value="1"/>
</dbReference>
<dbReference type="HAMAP" id="MF_00163">
    <property type="entry name" value="Pep_deformylase"/>
    <property type="match status" value="1"/>
</dbReference>
<protein>
    <recommendedName>
        <fullName evidence="2">Peptide deformylase</fullName>
        <shortName evidence="2">PDF</shortName>
        <ecNumber evidence="2">3.5.1.88</ecNumber>
    </recommendedName>
    <alternativeName>
        <fullName evidence="2">Polypeptide deformylase</fullName>
    </alternativeName>
</protein>
<keyword evidence="2 3" id="KW-0378">Hydrolase</keyword>
<keyword evidence="2" id="KW-0408">Iron</keyword>
<evidence type="ECO:0000256" key="2">
    <source>
        <dbReference type="HAMAP-Rule" id="MF_00163"/>
    </source>
</evidence>
<evidence type="ECO:0000313" key="3">
    <source>
        <dbReference type="EMBL" id="MFC6005866.1"/>
    </source>
</evidence>
<dbReference type="CDD" id="cd00487">
    <property type="entry name" value="Pep_deformylase"/>
    <property type="match status" value="1"/>
</dbReference>
<feature type="binding site" evidence="2">
    <location>
        <position position="88"/>
    </location>
    <ligand>
        <name>Fe cation</name>
        <dbReference type="ChEBI" id="CHEBI:24875"/>
    </ligand>
</feature>
<comment type="caution">
    <text evidence="3">The sequence shown here is derived from an EMBL/GenBank/DDBJ whole genome shotgun (WGS) entry which is preliminary data.</text>
</comment>
<dbReference type="SUPFAM" id="SSF56420">
    <property type="entry name" value="Peptide deformylase"/>
    <property type="match status" value="1"/>
</dbReference>
<dbReference type="EC" id="3.5.1.88" evidence="2"/>
<dbReference type="PIRSF" id="PIRSF004749">
    <property type="entry name" value="Pep_def"/>
    <property type="match status" value="1"/>
</dbReference>
<feature type="binding site" evidence="2">
    <location>
        <position position="134"/>
    </location>
    <ligand>
        <name>Fe cation</name>
        <dbReference type="ChEBI" id="CHEBI:24875"/>
    </ligand>
</feature>
<comment type="cofactor">
    <cofactor evidence="2">
        <name>Fe(2+)</name>
        <dbReference type="ChEBI" id="CHEBI:29033"/>
    </cofactor>
    <text evidence="2">Binds 1 Fe(2+) ion.</text>
</comment>
<dbReference type="InterPro" id="IPR023635">
    <property type="entry name" value="Peptide_deformylase"/>
</dbReference>
<dbReference type="GO" id="GO:0042586">
    <property type="term" value="F:peptide deformylase activity"/>
    <property type="evidence" value="ECO:0007669"/>
    <property type="project" value="UniProtKB-EC"/>
</dbReference>